<proteinExistence type="predicted"/>
<evidence type="ECO:0000313" key="3">
    <source>
        <dbReference type="Proteomes" id="UP000598820"/>
    </source>
</evidence>
<dbReference type="AlphaFoldDB" id="A0A927AQC2"/>
<dbReference type="Pfam" id="PF00535">
    <property type="entry name" value="Glycos_transf_2"/>
    <property type="match status" value="1"/>
</dbReference>
<dbReference type="InterPro" id="IPR001173">
    <property type="entry name" value="Glyco_trans_2-like"/>
</dbReference>
<evidence type="ECO:0000313" key="2">
    <source>
        <dbReference type="EMBL" id="MBD2700046.1"/>
    </source>
</evidence>
<dbReference type="Gene3D" id="3.90.550.10">
    <property type="entry name" value="Spore Coat Polysaccharide Biosynthesis Protein SpsA, Chain A"/>
    <property type="match status" value="1"/>
</dbReference>
<evidence type="ECO:0000259" key="1">
    <source>
        <dbReference type="Pfam" id="PF00535"/>
    </source>
</evidence>
<reference evidence="2" key="1">
    <citation type="submission" date="2020-09" db="EMBL/GenBank/DDBJ databases">
        <authorList>
            <person name="Kim M.K."/>
        </authorList>
    </citation>
    <scope>NUCLEOTIDE SEQUENCE</scope>
    <source>
        <strain evidence="2">BT702</strain>
    </source>
</reference>
<gene>
    <name evidence="2" type="ORF">IC229_05325</name>
</gene>
<dbReference type="Proteomes" id="UP000598820">
    <property type="component" value="Unassembled WGS sequence"/>
</dbReference>
<sequence length="322" mass="37468">MPKVSVLIITYNQAKFIRQAIDSVLMQQTNFPIEILVGDDFSKDGTREIIQEYEREHPGLVKGVLHPRNMGKNGGINFLETLKRAEGEYYALIDGDDYLTDPLKLQKQVDMLDAHPDYSMVFHNALITYEDGSPSEILNGSDMKSYYTIEDLIGDKEIWFMATSSTMYRNTIKEYPAWFRESVSGDIPRLILKAKMGKIGYIPDVMSVYRKNKNGTSFTDNEADAVYLKNRIDMYDNINRELEYRYDRVMKKNIARYYRMMMNSKQYRDSYLAKLRLTAKYYSLARPSWEDLKTVIYDHLTPPAIQRAYGVIAIGLHRILNN</sequence>
<comment type="caution">
    <text evidence="2">The sequence shown here is derived from an EMBL/GenBank/DDBJ whole genome shotgun (WGS) entry which is preliminary data.</text>
</comment>
<dbReference type="InterPro" id="IPR029044">
    <property type="entry name" value="Nucleotide-diphossugar_trans"/>
</dbReference>
<organism evidence="2 3">
    <name type="scientific">Spirosoma profusum</name>
    <dbReference type="NCBI Taxonomy" id="2771354"/>
    <lineage>
        <taxon>Bacteria</taxon>
        <taxon>Pseudomonadati</taxon>
        <taxon>Bacteroidota</taxon>
        <taxon>Cytophagia</taxon>
        <taxon>Cytophagales</taxon>
        <taxon>Cytophagaceae</taxon>
        <taxon>Spirosoma</taxon>
    </lineage>
</organism>
<dbReference type="PANTHER" id="PTHR22916:SF3">
    <property type="entry name" value="UDP-GLCNAC:BETAGAL BETA-1,3-N-ACETYLGLUCOSAMINYLTRANSFERASE-LIKE PROTEIN 1"/>
    <property type="match status" value="1"/>
</dbReference>
<keyword evidence="3" id="KW-1185">Reference proteome</keyword>
<dbReference type="SUPFAM" id="SSF53448">
    <property type="entry name" value="Nucleotide-diphospho-sugar transferases"/>
    <property type="match status" value="1"/>
</dbReference>
<dbReference type="PANTHER" id="PTHR22916">
    <property type="entry name" value="GLYCOSYLTRANSFERASE"/>
    <property type="match status" value="1"/>
</dbReference>
<accession>A0A927AQC2</accession>
<protein>
    <submittedName>
        <fullName evidence="2">Glycosyltransferase</fullName>
    </submittedName>
</protein>
<name>A0A927AQC2_9BACT</name>
<dbReference type="EMBL" id="JACWZY010000003">
    <property type="protein sequence ID" value="MBD2700046.1"/>
    <property type="molecule type" value="Genomic_DNA"/>
</dbReference>
<dbReference type="RefSeq" id="WP_190885904.1">
    <property type="nucleotide sequence ID" value="NZ_JACWZY010000003.1"/>
</dbReference>
<feature type="domain" description="Glycosyltransferase 2-like" evidence="1">
    <location>
        <begin position="5"/>
        <end position="171"/>
    </location>
</feature>
<dbReference type="GO" id="GO:0016758">
    <property type="term" value="F:hexosyltransferase activity"/>
    <property type="evidence" value="ECO:0007669"/>
    <property type="project" value="UniProtKB-ARBA"/>
</dbReference>